<name>A0AAD5X0N6_9FUNG</name>
<gene>
    <name evidence="3" type="primary">TRAF3IP1_2</name>
    <name evidence="3" type="ORF">HK097_009105</name>
</gene>
<organism evidence="3 4">
    <name type="scientific">Rhizophlyctis rosea</name>
    <dbReference type="NCBI Taxonomy" id="64517"/>
    <lineage>
        <taxon>Eukaryota</taxon>
        <taxon>Fungi</taxon>
        <taxon>Fungi incertae sedis</taxon>
        <taxon>Chytridiomycota</taxon>
        <taxon>Chytridiomycota incertae sedis</taxon>
        <taxon>Chytridiomycetes</taxon>
        <taxon>Rhizophlyctidales</taxon>
        <taxon>Rhizophlyctidaceae</taxon>
        <taxon>Rhizophlyctis</taxon>
    </lineage>
</organism>
<dbReference type="PANTHER" id="PTHR31363">
    <property type="entry name" value="TRAF3-INTERACTING PROTEIN 1"/>
    <property type="match status" value="1"/>
</dbReference>
<protein>
    <submittedName>
        <fullName evidence="3">TRAF3-interacting protein 1</fullName>
    </submittedName>
</protein>
<dbReference type="GO" id="GO:0008017">
    <property type="term" value="F:microtubule binding"/>
    <property type="evidence" value="ECO:0007669"/>
    <property type="project" value="InterPro"/>
</dbReference>
<dbReference type="InterPro" id="IPR018799">
    <property type="entry name" value="TRAF3IP1"/>
</dbReference>
<dbReference type="AlphaFoldDB" id="A0AAD5X0N6"/>
<dbReference type="GO" id="GO:0030992">
    <property type="term" value="C:intraciliary transport particle B"/>
    <property type="evidence" value="ECO:0007669"/>
    <property type="project" value="TreeGrafter"/>
</dbReference>
<dbReference type="Pfam" id="PF17749">
    <property type="entry name" value="MIP-T3_C"/>
    <property type="match status" value="1"/>
</dbReference>
<sequence>TNHLRTLIQHLCRSTHPLGKTLDYIQEDVDSMNKELESWRKECARLRKLEEDANFSTAGGGDGEEGGDVGRMSRQVRSIEGQIEVQVERIAELKAGIIQNDATIQRLVRNVTHPVK</sequence>
<dbReference type="GO" id="GO:0036064">
    <property type="term" value="C:ciliary basal body"/>
    <property type="evidence" value="ECO:0007669"/>
    <property type="project" value="TreeGrafter"/>
</dbReference>
<dbReference type="GO" id="GO:0060271">
    <property type="term" value="P:cilium assembly"/>
    <property type="evidence" value="ECO:0007669"/>
    <property type="project" value="TreeGrafter"/>
</dbReference>
<evidence type="ECO:0000259" key="2">
    <source>
        <dbReference type="Pfam" id="PF17749"/>
    </source>
</evidence>
<dbReference type="GO" id="GO:0070507">
    <property type="term" value="P:regulation of microtubule cytoskeleton organization"/>
    <property type="evidence" value="ECO:0007669"/>
    <property type="project" value="TreeGrafter"/>
</dbReference>
<dbReference type="Proteomes" id="UP001212841">
    <property type="component" value="Unassembled WGS sequence"/>
</dbReference>
<feature type="non-terminal residue" evidence="3">
    <location>
        <position position="1"/>
    </location>
</feature>
<dbReference type="GO" id="GO:0005930">
    <property type="term" value="C:axoneme"/>
    <property type="evidence" value="ECO:0007669"/>
    <property type="project" value="TreeGrafter"/>
</dbReference>
<dbReference type="PANTHER" id="PTHR31363:SF0">
    <property type="entry name" value="TRAF3-INTERACTING PROTEIN 1"/>
    <property type="match status" value="1"/>
</dbReference>
<dbReference type="EMBL" id="JADGJD010000579">
    <property type="protein sequence ID" value="KAJ3049898.1"/>
    <property type="molecule type" value="Genomic_DNA"/>
</dbReference>
<evidence type="ECO:0000313" key="3">
    <source>
        <dbReference type="EMBL" id="KAJ3049898.1"/>
    </source>
</evidence>
<dbReference type="InterPro" id="IPR041476">
    <property type="entry name" value="TRAF3IP1_C"/>
</dbReference>
<feature type="domain" description="TRAF3-interacting protein 1 C-terminal" evidence="2">
    <location>
        <begin position="2"/>
        <end position="111"/>
    </location>
</feature>
<evidence type="ECO:0000313" key="4">
    <source>
        <dbReference type="Proteomes" id="UP001212841"/>
    </source>
</evidence>
<accession>A0AAD5X0N6</accession>
<proteinExistence type="predicted"/>
<comment type="caution">
    <text evidence="3">The sequence shown here is derived from an EMBL/GenBank/DDBJ whole genome shotgun (WGS) entry which is preliminary data.</text>
</comment>
<evidence type="ECO:0000256" key="1">
    <source>
        <dbReference type="SAM" id="Coils"/>
    </source>
</evidence>
<feature type="coiled-coil region" evidence="1">
    <location>
        <begin position="22"/>
        <end position="49"/>
    </location>
</feature>
<dbReference type="GO" id="GO:0042073">
    <property type="term" value="P:intraciliary transport"/>
    <property type="evidence" value="ECO:0007669"/>
    <property type="project" value="TreeGrafter"/>
</dbReference>
<keyword evidence="1" id="KW-0175">Coiled coil</keyword>
<reference evidence="3" key="1">
    <citation type="submission" date="2020-05" db="EMBL/GenBank/DDBJ databases">
        <title>Phylogenomic resolution of chytrid fungi.</title>
        <authorList>
            <person name="Stajich J.E."/>
            <person name="Amses K."/>
            <person name="Simmons R."/>
            <person name="Seto K."/>
            <person name="Myers J."/>
            <person name="Bonds A."/>
            <person name="Quandt C.A."/>
            <person name="Barry K."/>
            <person name="Liu P."/>
            <person name="Grigoriev I."/>
            <person name="Longcore J.E."/>
            <person name="James T.Y."/>
        </authorList>
    </citation>
    <scope>NUCLEOTIDE SEQUENCE</scope>
    <source>
        <strain evidence="3">JEL0318</strain>
    </source>
</reference>
<keyword evidence="4" id="KW-1185">Reference proteome</keyword>